<organism evidence="2 3">
    <name type="scientific">Cylindrotheca closterium</name>
    <dbReference type="NCBI Taxonomy" id="2856"/>
    <lineage>
        <taxon>Eukaryota</taxon>
        <taxon>Sar</taxon>
        <taxon>Stramenopiles</taxon>
        <taxon>Ochrophyta</taxon>
        <taxon>Bacillariophyta</taxon>
        <taxon>Bacillariophyceae</taxon>
        <taxon>Bacillariophycidae</taxon>
        <taxon>Bacillariales</taxon>
        <taxon>Bacillariaceae</taxon>
        <taxon>Cylindrotheca</taxon>
    </lineage>
</organism>
<name>A0AAD2G2S9_9STRA</name>
<reference evidence="2" key="1">
    <citation type="submission" date="2023-08" db="EMBL/GenBank/DDBJ databases">
        <authorList>
            <person name="Audoor S."/>
            <person name="Bilcke G."/>
        </authorList>
    </citation>
    <scope>NUCLEOTIDE SEQUENCE</scope>
</reference>
<dbReference type="AlphaFoldDB" id="A0AAD2G2S9"/>
<evidence type="ECO:0000256" key="1">
    <source>
        <dbReference type="SAM" id="MobiDB-lite"/>
    </source>
</evidence>
<evidence type="ECO:0000313" key="2">
    <source>
        <dbReference type="EMBL" id="CAJ1959580.1"/>
    </source>
</evidence>
<protein>
    <submittedName>
        <fullName evidence="2">Uncharacterized protein</fullName>
    </submittedName>
</protein>
<comment type="caution">
    <text evidence="2">The sequence shown here is derived from an EMBL/GenBank/DDBJ whole genome shotgun (WGS) entry which is preliminary data.</text>
</comment>
<accession>A0AAD2G2S9</accession>
<feature type="region of interest" description="Disordered" evidence="1">
    <location>
        <begin position="64"/>
        <end position="94"/>
    </location>
</feature>
<evidence type="ECO:0000313" key="3">
    <source>
        <dbReference type="Proteomes" id="UP001295423"/>
    </source>
</evidence>
<gene>
    <name evidence="2" type="ORF">CYCCA115_LOCUS18001</name>
</gene>
<dbReference type="Proteomes" id="UP001295423">
    <property type="component" value="Unassembled WGS sequence"/>
</dbReference>
<dbReference type="EMBL" id="CAKOGP040002004">
    <property type="protein sequence ID" value="CAJ1959580.1"/>
    <property type="molecule type" value="Genomic_DNA"/>
</dbReference>
<sequence length="104" mass="11689">MFRLARPEKEGKNRCSIQLLSKNLVTRPKGDPLRMMISVCPKSTSTERLVAQLVATVDKSTKRAQTPFPRVTISERLPQHERHKEDPDASIPTCGQHSCCSALF</sequence>
<keyword evidence="3" id="KW-1185">Reference proteome</keyword>
<feature type="compositionally biased region" description="Basic and acidic residues" evidence="1">
    <location>
        <begin position="77"/>
        <end position="87"/>
    </location>
</feature>
<proteinExistence type="predicted"/>